<dbReference type="RefSeq" id="WP_248735577.1">
    <property type="nucleotide sequence ID" value="NZ_CALBWS010000015.1"/>
</dbReference>
<feature type="transmembrane region" description="Helical" evidence="1">
    <location>
        <begin position="6"/>
        <end position="27"/>
    </location>
</feature>
<keyword evidence="1" id="KW-1133">Transmembrane helix</keyword>
<dbReference type="EMBL" id="CALBWS010000015">
    <property type="protein sequence ID" value="CAH2715286.1"/>
    <property type="molecule type" value="Genomic_DNA"/>
</dbReference>
<comment type="caution">
    <text evidence="2">The sequence shown here is derived from an EMBL/GenBank/DDBJ whole genome shotgun (WGS) entry which is preliminary data.</text>
</comment>
<protein>
    <recommendedName>
        <fullName evidence="4">DUF3949 domain-containing protein</fullName>
    </recommendedName>
</protein>
<evidence type="ECO:0008006" key="4">
    <source>
        <dbReference type="Google" id="ProtNLM"/>
    </source>
</evidence>
<keyword evidence="1" id="KW-0472">Membrane</keyword>
<evidence type="ECO:0000313" key="2">
    <source>
        <dbReference type="EMBL" id="CAH2715286.1"/>
    </source>
</evidence>
<dbReference type="Pfam" id="PF13133">
    <property type="entry name" value="DUF3949"/>
    <property type="match status" value="1"/>
</dbReference>
<sequence>MELVFIVCLSVYAVYFLIMIPVQYAYISETKERFKELNQSHNEIYDNMSFEEQQLQYNLQGNLLNLPSNIVAAILYKVRNR</sequence>
<proteinExistence type="predicted"/>
<keyword evidence="3" id="KW-1185">Reference proteome</keyword>
<evidence type="ECO:0000313" key="3">
    <source>
        <dbReference type="Proteomes" id="UP000838308"/>
    </source>
</evidence>
<keyword evidence="1" id="KW-0812">Transmembrane</keyword>
<organism evidence="2 3">
    <name type="scientific">Neobacillus rhizosphaerae</name>
    <dbReference type="NCBI Taxonomy" id="2880965"/>
    <lineage>
        <taxon>Bacteria</taxon>
        <taxon>Bacillati</taxon>
        <taxon>Bacillota</taxon>
        <taxon>Bacilli</taxon>
        <taxon>Bacillales</taxon>
        <taxon>Bacillaceae</taxon>
        <taxon>Neobacillus</taxon>
    </lineage>
</organism>
<dbReference type="InterPro" id="IPR025032">
    <property type="entry name" value="DUF3949"/>
</dbReference>
<gene>
    <name evidence="2" type="ORF">BACCIP111895_02470</name>
</gene>
<dbReference type="Proteomes" id="UP000838308">
    <property type="component" value="Unassembled WGS sequence"/>
</dbReference>
<accession>A0ABM9ET46</accession>
<name>A0ABM9ET46_9BACI</name>
<reference evidence="2" key="1">
    <citation type="submission" date="2022-04" db="EMBL/GenBank/DDBJ databases">
        <authorList>
            <person name="Criscuolo A."/>
        </authorList>
    </citation>
    <scope>NUCLEOTIDE SEQUENCE</scope>
    <source>
        <strain evidence="2">CIP111895</strain>
    </source>
</reference>
<evidence type="ECO:0000256" key="1">
    <source>
        <dbReference type="SAM" id="Phobius"/>
    </source>
</evidence>